<evidence type="ECO:0000256" key="7">
    <source>
        <dbReference type="ARBA" id="ARBA00022833"/>
    </source>
</evidence>
<evidence type="ECO:0000256" key="5">
    <source>
        <dbReference type="ARBA" id="ARBA00022723"/>
    </source>
</evidence>
<dbReference type="InterPro" id="IPR018338">
    <property type="entry name" value="Carbonic_anhydrase_a-class_CS"/>
</dbReference>
<name>A0A401PLC0_SCYTO</name>
<keyword evidence="8" id="KW-0325">Glycoprotein</keyword>
<dbReference type="GO" id="GO:0004089">
    <property type="term" value="F:carbonate dehydratase activity"/>
    <property type="evidence" value="ECO:0007669"/>
    <property type="project" value="UniProtKB-UniRule"/>
</dbReference>
<keyword evidence="6 11" id="KW-0732">Signal</keyword>
<feature type="domain" description="Alpha-carbonic anhydrase" evidence="12">
    <location>
        <begin position="21"/>
        <end position="280"/>
    </location>
</feature>
<comment type="function">
    <text evidence="2 11">Reversible hydration of carbon dioxide.</text>
</comment>
<dbReference type="OMA" id="INIVTKW"/>
<evidence type="ECO:0000256" key="8">
    <source>
        <dbReference type="ARBA" id="ARBA00023180"/>
    </source>
</evidence>
<dbReference type="Gene3D" id="3.10.200.10">
    <property type="entry name" value="Alpha carbonic anhydrase"/>
    <property type="match status" value="1"/>
</dbReference>
<evidence type="ECO:0000256" key="2">
    <source>
        <dbReference type="ARBA" id="ARBA00002904"/>
    </source>
</evidence>
<dbReference type="InterPro" id="IPR001148">
    <property type="entry name" value="CA_dom"/>
</dbReference>
<dbReference type="InterPro" id="IPR041874">
    <property type="entry name" value="CA4/CA15"/>
</dbReference>
<accession>A0A401PLC0</accession>
<evidence type="ECO:0000256" key="9">
    <source>
        <dbReference type="ARBA" id="ARBA00023239"/>
    </source>
</evidence>
<protein>
    <recommendedName>
        <fullName evidence="4 11">Carbonic anhydrase</fullName>
        <ecNumber evidence="4 11">4.2.1.1</ecNumber>
    </recommendedName>
</protein>
<dbReference type="CDD" id="cd03117">
    <property type="entry name" value="alpha_CA_IV_XV_like"/>
    <property type="match status" value="1"/>
</dbReference>
<comment type="catalytic activity">
    <reaction evidence="10 11">
        <text>hydrogencarbonate + H(+) = CO2 + H2O</text>
        <dbReference type="Rhea" id="RHEA:10748"/>
        <dbReference type="ChEBI" id="CHEBI:15377"/>
        <dbReference type="ChEBI" id="CHEBI:15378"/>
        <dbReference type="ChEBI" id="CHEBI:16526"/>
        <dbReference type="ChEBI" id="CHEBI:17544"/>
        <dbReference type="EC" id="4.2.1.1"/>
    </reaction>
</comment>
<dbReference type="STRING" id="75743.A0A401PLC0"/>
<dbReference type="InterPro" id="IPR023561">
    <property type="entry name" value="Carbonic_anhydrase_a-class"/>
</dbReference>
<keyword evidence="9 11" id="KW-0456">Lyase</keyword>
<dbReference type="EC" id="4.2.1.1" evidence="4 11"/>
<dbReference type="FunFam" id="3.10.200.10:FF:000003">
    <property type="entry name" value="Carbonic anhydrase 12"/>
    <property type="match status" value="1"/>
</dbReference>
<evidence type="ECO:0000256" key="6">
    <source>
        <dbReference type="ARBA" id="ARBA00022729"/>
    </source>
</evidence>
<proteinExistence type="inferred from homology"/>
<dbReference type="PROSITE" id="PS51144">
    <property type="entry name" value="ALPHA_CA_2"/>
    <property type="match status" value="1"/>
</dbReference>
<comment type="cofactor">
    <cofactor evidence="1 11">
        <name>Zn(2+)</name>
        <dbReference type="ChEBI" id="CHEBI:29105"/>
    </cofactor>
</comment>
<feature type="signal peptide" evidence="11">
    <location>
        <begin position="1"/>
        <end position="19"/>
    </location>
</feature>
<evidence type="ECO:0000256" key="3">
    <source>
        <dbReference type="ARBA" id="ARBA00010718"/>
    </source>
</evidence>
<dbReference type="GO" id="GO:0008270">
    <property type="term" value="F:zinc ion binding"/>
    <property type="evidence" value="ECO:0007669"/>
    <property type="project" value="UniProtKB-UniRule"/>
</dbReference>
<dbReference type="Pfam" id="PF00194">
    <property type="entry name" value="Carb_anhydrase"/>
    <property type="match status" value="1"/>
</dbReference>
<dbReference type="InterPro" id="IPR036398">
    <property type="entry name" value="CA_dom_sf"/>
</dbReference>
<comment type="caution">
    <text evidence="13">The sequence shown here is derived from an EMBL/GenBank/DDBJ whole genome shotgun (WGS) entry which is preliminary data.</text>
</comment>
<keyword evidence="7 11" id="KW-0862">Zinc</keyword>
<dbReference type="SUPFAM" id="SSF51069">
    <property type="entry name" value="Carbonic anhydrase"/>
    <property type="match status" value="1"/>
</dbReference>
<evidence type="ECO:0000256" key="11">
    <source>
        <dbReference type="RuleBase" id="RU367011"/>
    </source>
</evidence>
<evidence type="ECO:0000256" key="4">
    <source>
        <dbReference type="ARBA" id="ARBA00012925"/>
    </source>
</evidence>
<sequence length="303" mass="34320">MYPWPFLLISLCLPFPIIATDQWCYDSQSAKCGPSTWKNNHKTCGMNKQSPINIVTKKAQFDGALSPIVFEGYDKSDTKWEIRNNGHSIQVNVQGDITIKGGNLPNTYKAIQFHFHWGTNSLPGSEHTIDGKRYPMELHIVHQNKKYTSLSEALNQPDGLAVLGFLFEESSEKNSKITNFIDILKYVAYLGNKTWLDPFPLSSMIPEEGELDKYYRYHGSLTTPDCNEAVIWTVFEETIPISKSQLNAFSETLYFSDSKPMKLNFRPVQKLNVRAVYVAGSAVRLFSAVKLSVVLAIWTSVFN</sequence>
<dbReference type="OrthoDB" id="429145at2759"/>
<dbReference type="AlphaFoldDB" id="A0A401PLC0"/>
<comment type="similarity">
    <text evidence="3 11">Belongs to the alpha-carbonic anhydrase family.</text>
</comment>
<evidence type="ECO:0000256" key="10">
    <source>
        <dbReference type="ARBA" id="ARBA00048348"/>
    </source>
</evidence>
<dbReference type="SMART" id="SM01057">
    <property type="entry name" value="Carb_anhydrase"/>
    <property type="match status" value="1"/>
</dbReference>
<dbReference type="PANTHER" id="PTHR18952:SF265">
    <property type="entry name" value="CARBONIC ANHYDRASE"/>
    <property type="match status" value="1"/>
</dbReference>
<organism evidence="13 14">
    <name type="scientific">Scyliorhinus torazame</name>
    <name type="common">Cloudy catshark</name>
    <name type="synonym">Catulus torazame</name>
    <dbReference type="NCBI Taxonomy" id="75743"/>
    <lineage>
        <taxon>Eukaryota</taxon>
        <taxon>Metazoa</taxon>
        <taxon>Chordata</taxon>
        <taxon>Craniata</taxon>
        <taxon>Vertebrata</taxon>
        <taxon>Chondrichthyes</taxon>
        <taxon>Elasmobranchii</taxon>
        <taxon>Galeomorphii</taxon>
        <taxon>Galeoidea</taxon>
        <taxon>Carcharhiniformes</taxon>
        <taxon>Scyliorhinidae</taxon>
        <taxon>Scyliorhinus</taxon>
    </lineage>
</organism>
<keyword evidence="5 11" id="KW-0479">Metal-binding</keyword>
<reference evidence="13 14" key="1">
    <citation type="journal article" date="2018" name="Nat. Ecol. Evol.">
        <title>Shark genomes provide insights into elasmobranch evolution and the origin of vertebrates.</title>
        <authorList>
            <person name="Hara Y"/>
            <person name="Yamaguchi K"/>
            <person name="Onimaru K"/>
            <person name="Kadota M"/>
            <person name="Koyanagi M"/>
            <person name="Keeley SD"/>
            <person name="Tatsumi K"/>
            <person name="Tanaka K"/>
            <person name="Motone F"/>
            <person name="Kageyama Y"/>
            <person name="Nozu R"/>
            <person name="Adachi N"/>
            <person name="Nishimura O"/>
            <person name="Nakagawa R"/>
            <person name="Tanegashima C"/>
            <person name="Kiyatake I"/>
            <person name="Matsumoto R"/>
            <person name="Murakumo K"/>
            <person name="Nishida K"/>
            <person name="Terakita A"/>
            <person name="Kuratani S"/>
            <person name="Sato K"/>
            <person name="Hyodo S Kuraku.S."/>
        </authorList>
    </citation>
    <scope>NUCLEOTIDE SEQUENCE [LARGE SCALE GENOMIC DNA]</scope>
</reference>
<dbReference type="PANTHER" id="PTHR18952">
    <property type="entry name" value="CARBONIC ANHYDRASE"/>
    <property type="match status" value="1"/>
</dbReference>
<dbReference type="Proteomes" id="UP000288216">
    <property type="component" value="Unassembled WGS sequence"/>
</dbReference>
<evidence type="ECO:0000259" key="12">
    <source>
        <dbReference type="PROSITE" id="PS51144"/>
    </source>
</evidence>
<keyword evidence="14" id="KW-1185">Reference proteome</keyword>
<evidence type="ECO:0000313" key="14">
    <source>
        <dbReference type="Proteomes" id="UP000288216"/>
    </source>
</evidence>
<gene>
    <name evidence="13" type="ORF">scyTo_0003001</name>
</gene>
<dbReference type="EMBL" id="BFAA01000786">
    <property type="protein sequence ID" value="GCB73919.1"/>
    <property type="molecule type" value="Genomic_DNA"/>
</dbReference>
<dbReference type="GO" id="GO:0005886">
    <property type="term" value="C:plasma membrane"/>
    <property type="evidence" value="ECO:0007669"/>
    <property type="project" value="TreeGrafter"/>
</dbReference>
<feature type="chain" id="PRO_5025086881" description="Carbonic anhydrase" evidence="11">
    <location>
        <begin position="20"/>
        <end position="303"/>
    </location>
</feature>
<evidence type="ECO:0000313" key="13">
    <source>
        <dbReference type="EMBL" id="GCB73919.1"/>
    </source>
</evidence>
<evidence type="ECO:0000256" key="1">
    <source>
        <dbReference type="ARBA" id="ARBA00001947"/>
    </source>
</evidence>
<dbReference type="PROSITE" id="PS00162">
    <property type="entry name" value="ALPHA_CA_1"/>
    <property type="match status" value="1"/>
</dbReference>